<proteinExistence type="predicted"/>
<dbReference type="Pfam" id="PF14344">
    <property type="entry name" value="DUF4397"/>
    <property type="match status" value="1"/>
</dbReference>
<dbReference type="EMBL" id="SMAL01000014">
    <property type="protein sequence ID" value="TCT12128.1"/>
    <property type="molecule type" value="Genomic_DNA"/>
</dbReference>
<feature type="domain" description="DUF4397" evidence="1">
    <location>
        <begin position="42"/>
        <end position="154"/>
    </location>
</feature>
<reference evidence="2 3" key="1">
    <citation type="submission" date="2019-03" db="EMBL/GenBank/DDBJ databases">
        <title>Genomic Encyclopedia of Type Strains, Phase IV (KMG-IV): sequencing the most valuable type-strain genomes for metagenomic binning, comparative biology and taxonomic classification.</title>
        <authorList>
            <person name="Goeker M."/>
        </authorList>
    </citation>
    <scope>NUCLEOTIDE SEQUENCE [LARGE SCALE GENOMIC DNA]</scope>
    <source>
        <strain evidence="2 3">DSM 24629</strain>
    </source>
</reference>
<protein>
    <submittedName>
        <fullName evidence="2">Uncharacterized protein DUF4397</fullName>
    </submittedName>
</protein>
<comment type="caution">
    <text evidence="2">The sequence shown here is derived from an EMBL/GenBank/DDBJ whole genome shotgun (WGS) entry which is preliminary data.</text>
</comment>
<gene>
    <name evidence="2" type="ORF">EDC18_11427</name>
</gene>
<sequence>MWISSKSSLKPPYYKKTFSKEIMPLSTNMSTPFGHTPINEDSYIRFANFIPELLDVDIYFNDTLKVRNLRYGEETSYISFSPGDYKITIFSTIDNAQPLVETSIEITTPGLILTIPLHSLDKEELNIIEDNALIIPNEIFVKFVNLSPNSPPLNFIFNLVDIFRNIIYDYSSNYKLIEKAPNYHIIIQNAQTNKILYDLPNIVLEPGNAYTFFAIGIMDGDPPFKLVVSLDGSSYLTD</sequence>
<dbReference type="InterPro" id="IPR025510">
    <property type="entry name" value="DUF4397"/>
</dbReference>
<evidence type="ECO:0000313" key="3">
    <source>
        <dbReference type="Proteomes" id="UP000294902"/>
    </source>
</evidence>
<evidence type="ECO:0000259" key="1">
    <source>
        <dbReference type="Pfam" id="PF14344"/>
    </source>
</evidence>
<evidence type="ECO:0000313" key="2">
    <source>
        <dbReference type="EMBL" id="TCT12128.1"/>
    </source>
</evidence>
<organism evidence="2 3">
    <name type="scientific">Natranaerovirga pectinivora</name>
    <dbReference type="NCBI Taxonomy" id="682400"/>
    <lineage>
        <taxon>Bacteria</taxon>
        <taxon>Bacillati</taxon>
        <taxon>Bacillota</taxon>
        <taxon>Clostridia</taxon>
        <taxon>Lachnospirales</taxon>
        <taxon>Natranaerovirgaceae</taxon>
        <taxon>Natranaerovirga</taxon>
    </lineage>
</organism>
<keyword evidence="3" id="KW-1185">Reference proteome</keyword>
<dbReference type="Proteomes" id="UP000294902">
    <property type="component" value="Unassembled WGS sequence"/>
</dbReference>
<dbReference type="AlphaFoldDB" id="A0A4V2UZQ0"/>
<accession>A0A4V2UZQ0</accession>
<name>A0A4V2UZQ0_9FIRM</name>
<dbReference type="OrthoDB" id="9783299at2"/>